<dbReference type="GO" id="GO:0051537">
    <property type="term" value="F:2 iron, 2 sulfur cluster binding"/>
    <property type="evidence" value="ECO:0007669"/>
    <property type="project" value="TreeGrafter"/>
</dbReference>
<dbReference type="Proteomes" id="UP000887565">
    <property type="component" value="Unplaced"/>
</dbReference>
<evidence type="ECO:0000313" key="12">
    <source>
        <dbReference type="WBParaSite" id="nRc.2.0.1.t23860-RA"/>
    </source>
</evidence>
<evidence type="ECO:0000256" key="4">
    <source>
        <dbReference type="ARBA" id="ARBA00023004"/>
    </source>
</evidence>
<evidence type="ECO:0000256" key="3">
    <source>
        <dbReference type="ARBA" id="ARBA00022723"/>
    </source>
</evidence>
<dbReference type="InterPro" id="IPR000361">
    <property type="entry name" value="ATAP_core_dom"/>
</dbReference>
<dbReference type="InterPro" id="IPR035903">
    <property type="entry name" value="HesB-like_dom_sf"/>
</dbReference>
<evidence type="ECO:0000256" key="5">
    <source>
        <dbReference type="ARBA" id="ARBA00023128"/>
    </source>
</evidence>
<comment type="subcellular location">
    <subcellularLocation>
        <location evidence="1">Mitochondrion</location>
    </subcellularLocation>
</comment>
<evidence type="ECO:0000256" key="7">
    <source>
        <dbReference type="ARBA" id="ARBA00073313"/>
    </source>
</evidence>
<keyword evidence="3" id="KW-0479">Metal-binding</keyword>
<dbReference type="FunFam" id="2.60.300.12:FF:000006">
    <property type="entry name" value="Iron-sulfur cluster assembly 2 mitochondrial"/>
    <property type="match status" value="1"/>
</dbReference>
<sequence length="160" mass="17679">MVVTYLLTRCFILRQPLIPARRTLARVNDRRYFCNGAQNIQRTERSSESSSPTINITDSCAQKLNKIAASGVCLRILVDSGGCSGFEYKFELVEKDKIDPKDDVIFEKSGAKVVVDNLSLDFLNGATIDYQEELIKSAFKIVNNPKAAKGCSCGASFSLK</sequence>
<dbReference type="PANTHER" id="PTHR43011">
    <property type="entry name" value="IRON-SULFUR CLUSTER ASSEMBLY 2 HOMOLOG, MITOCHONDRIAL"/>
    <property type="match status" value="1"/>
</dbReference>
<keyword evidence="4" id="KW-0408">Iron</keyword>
<dbReference type="OMA" id="SFQIHNP"/>
<dbReference type="Gene3D" id="2.60.300.12">
    <property type="entry name" value="HesB-like domain"/>
    <property type="match status" value="1"/>
</dbReference>
<reference evidence="12" key="1">
    <citation type="submission" date="2022-11" db="UniProtKB">
        <authorList>
            <consortium name="WormBaseParasite"/>
        </authorList>
    </citation>
    <scope>IDENTIFICATION</scope>
</reference>
<comment type="function">
    <text evidence="6">Involved in the maturation of mitochondrial 4Fe-4S proteins functioning late in the iron-sulfur cluster assembly pathway. May be involved in the binding of an intermediate of Fe/S cluster assembly.</text>
</comment>
<dbReference type="GO" id="GO:0120510">
    <property type="term" value="C:mitochondrial [4Fe-4S] assembly complex"/>
    <property type="evidence" value="ECO:0007669"/>
    <property type="project" value="UniProtKB-ARBA"/>
</dbReference>
<dbReference type="InterPro" id="IPR016092">
    <property type="entry name" value="ATAP"/>
</dbReference>
<dbReference type="NCBIfam" id="TIGR00049">
    <property type="entry name" value="iron-sulfur cluster assembly accessory protein"/>
    <property type="match status" value="1"/>
</dbReference>
<keyword evidence="11" id="KW-1185">Reference proteome</keyword>
<evidence type="ECO:0000256" key="8">
    <source>
        <dbReference type="ARBA" id="ARBA00077082"/>
    </source>
</evidence>
<dbReference type="WBParaSite" id="nRc.2.0.1.t23860-RA">
    <property type="protein sequence ID" value="nRc.2.0.1.t23860-RA"/>
    <property type="gene ID" value="nRc.2.0.1.g23860"/>
</dbReference>
<dbReference type="SUPFAM" id="SSF89360">
    <property type="entry name" value="HesB-like domain"/>
    <property type="match status" value="1"/>
</dbReference>
<name>A0A915JDI4_ROMCU</name>
<dbReference type="GO" id="GO:0016226">
    <property type="term" value="P:iron-sulfur cluster assembly"/>
    <property type="evidence" value="ECO:0007669"/>
    <property type="project" value="InterPro"/>
</dbReference>
<accession>A0A915JDI4</accession>
<protein>
    <recommendedName>
        <fullName evidence="7">Iron-sulfur cluster assembly 2 homolog, mitochondrial</fullName>
    </recommendedName>
    <alternativeName>
        <fullName evidence="8">HESB-like domain-containing protein 1</fullName>
    </alternativeName>
</protein>
<dbReference type="GO" id="GO:0005506">
    <property type="term" value="F:iron ion binding"/>
    <property type="evidence" value="ECO:0007669"/>
    <property type="project" value="TreeGrafter"/>
</dbReference>
<evidence type="ECO:0000259" key="10">
    <source>
        <dbReference type="Pfam" id="PF01521"/>
    </source>
</evidence>
<evidence type="ECO:0000256" key="9">
    <source>
        <dbReference type="ARBA" id="ARBA00093471"/>
    </source>
</evidence>
<comment type="subunit">
    <text evidence="9">Heterotetramer; forms a dimer of dimers with IBA57. Interacts with [2Fe-2S]-ISCA2 forming the heterodimer [2Fe- 2S]-ISCA2-IBA57 complex; [2Fe-2S] cluster binding is absolutely required to promote the complex formation.</text>
</comment>
<dbReference type="AlphaFoldDB" id="A0A915JDI4"/>
<feature type="domain" description="Core" evidence="10">
    <location>
        <begin position="53"/>
        <end position="154"/>
    </location>
</feature>
<keyword evidence="5" id="KW-0496">Mitochondrion</keyword>
<dbReference type="Pfam" id="PF01521">
    <property type="entry name" value="Fe-S_biosyn"/>
    <property type="match status" value="1"/>
</dbReference>
<dbReference type="PANTHER" id="PTHR43011:SF1">
    <property type="entry name" value="IRON-SULFUR CLUSTER ASSEMBLY 2 HOMOLOG, MITOCHONDRIAL"/>
    <property type="match status" value="1"/>
</dbReference>
<evidence type="ECO:0000256" key="6">
    <source>
        <dbReference type="ARBA" id="ARBA00057540"/>
    </source>
</evidence>
<comment type="similarity">
    <text evidence="2">Belongs to the HesB/IscA family.</text>
</comment>
<evidence type="ECO:0000313" key="11">
    <source>
        <dbReference type="Proteomes" id="UP000887565"/>
    </source>
</evidence>
<evidence type="ECO:0000256" key="1">
    <source>
        <dbReference type="ARBA" id="ARBA00004173"/>
    </source>
</evidence>
<dbReference type="GO" id="GO:0051539">
    <property type="term" value="F:4 iron, 4 sulfur cluster binding"/>
    <property type="evidence" value="ECO:0007669"/>
    <property type="project" value="TreeGrafter"/>
</dbReference>
<evidence type="ECO:0000256" key="2">
    <source>
        <dbReference type="ARBA" id="ARBA00006718"/>
    </source>
</evidence>
<proteinExistence type="inferred from homology"/>
<organism evidence="11 12">
    <name type="scientific">Romanomermis culicivorax</name>
    <name type="common">Nematode worm</name>
    <dbReference type="NCBI Taxonomy" id="13658"/>
    <lineage>
        <taxon>Eukaryota</taxon>
        <taxon>Metazoa</taxon>
        <taxon>Ecdysozoa</taxon>
        <taxon>Nematoda</taxon>
        <taxon>Enoplea</taxon>
        <taxon>Dorylaimia</taxon>
        <taxon>Mermithida</taxon>
        <taxon>Mermithoidea</taxon>
        <taxon>Mermithidae</taxon>
        <taxon>Romanomermis</taxon>
    </lineage>
</organism>